<proteinExistence type="inferred from homology"/>
<dbReference type="OrthoDB" id="812569at2"/>
<sequence length="506" mass="57292">MENPFNIAGLFIRHTERYPDKTAIWDKNGDKITFSELAQQVRLTANYFKRKEILKGDRVLLFVPMGIDLYRNVLALFYLGATVVFVDQWSKIDRLDTCCQIADCKAFVGSWKAHVLRFFSKGIRQIPIKLGLSYSGDENDQICQTLLEDAALITFTTGSTGTPKAALRTHGFLYEQFKALEEEIRAKPSDVDMSVLPIVLLINLAVGSTSVIADFNPSKPTKIQPKRIVRQLLDHRVTRLVASPYFVKRIAEHVSEHKISLPQLNDILTGGAPVFLKEAKLYNKAFPTKNVRILYGSTEAEPISSIAVDELVSETSTFNLKRGIPVGAIFHKTQVKIIPITDKSLFDISLEAFEHMKQPEGVWGEIVVSGPHVLTQYYKNEHALRTNKIFIDDVYWHRTGDSGYIRDGRLFLTGRCNTLIAQDGHWLSTFVFENYVQSIDGIEMGTILSNGTDISAFIELTEETQSIKEQVLAKLQQLPFKVTTVKFQQLPRDPRHHAKIEYSKLI</sequence>
<dbReference type="RefSeq" id="WP_130139546.1">
    <property type="nucleotide sequence ID" value="NZ_SGIT01000001.1"/>
</dbReference>
<dbReference type="Pfam" id="PF00501">
    <property type="entry name" value="AMP-binding"/>
    <property type="match status" value="1"/>
</dbReference>
<name>A0A4Q6XXR5_9SPHI</name>
<dbReference type="GO" id="GO:0031956">
    <property type="term" value="F:medium-chain fatty acid-CoA ligase activity"/>
    <property type="evidence" value="ECO:0007669"/>
    <property type="project" value="TreeGrafter"/>
</dbReference>
<keyword evidence="5" id="KW-1185">Reference proteome</keyword>
<dbReference type="PANTHER" id="PTHR43201:SF5">
    <property type="entry name" value="MEDIUM-CHAIN ACYL-COA LIGASE ACSF2, MITOCHONDRIAL"/>
    <property type="match status" value="1"/>
</dbReference>
<comment type="similarity">
    <text evidence="1">Belongs to the ATP-dependent AMP-binding enzyme family.</text>
</comment>
<dbReference type="EMBL" id="SGIT01000001">
    <property type="protein sequence ID" value="RZF61316.1"/>
    <property type="molecule type" value="Genomic_DNA"/>
</dbReference>
<evidence type="ECO:0000313" key="5">
    <source>
        <dbReference type="Proteomes" id="UP000292855"/>
    </source>
</evidence>
<gene>
    <name evidence="4" type="ORF">EWE74_00255</name>
</gene>
<dbReference type="Proteomes" id="UP000292855">
    <property type="component" value="Unassembled WGS sequence"/>
</dbReference>
<comment type="caution">
    <text evidence="4">The sequence shown here is derived from an EMBL/GenBank/DDBJ whole genome shotgun (WGS) entry which is preliminary data.</text>
</comment>
<dbReference type="InterPro" id="IPR020845">
    <property type="entry name" value="AMP-binding_CS"/>
</dbReference>
<dbReference type="GO" id="GO:0006631">
    <property type="term" value="P:fatty acid metabolic process"/>
    <property type="evidence" value="ECO:0007669"/>
    <property type="project" value="TreeGrafter"/>
</dbReference>
<feature type="domain" description="AMP-dependent synthetase/ligase" evidence="3">
    <location>
        <begin position="13"/>
        <end position="378"/>
    </location>
</feature>
<evidence type="ECO:0000256" key="1">
    <source>
        <dbReference type="ARBA" id="ARBA00006432"/>
    </source>
</evidence>
<reference evidence="4 5" key="1">
    <citation type="submission" date="2019-02" db="EMBL/GenBank/DDBJ databases">
        <authorList>
            <person name="Li Y."/>
        </authorList>
    </citation>
    <scope>NUCLEOTIDE SEQUENCE [LARGE SCALE GENOMIC DNA]</scope>
    <source>
        <strain evidence="4 5">30C10-4-7</strain>
    </source>
</reference>
<evidence type="ECO:0000256" key="2">
    <source>
        <dbReference type="ARBA" id="ARBA00022598"/>
    </source>
</evidence>
<accession>A0A4Q6XXR5</accession>
<dbReference type="InterPro" id="IPR000873">
    <property type="entry name" value="AMP-dep_synth/lig_dom"/>
</dbReference>
<evidence type="ECO:0000313" key="4">
    <source>
        <dbReference type="EMBL" id="RZF61316.1"/>
    </source>
</evidence>
<dbReference type="Gene3D" id="3.40.50.12780">
    <property type="entry name" value="N-terminal domain of ligase-like"/>
    <property type="match status" value="1"/>
</dbReference>
<dbReference type="PANTHER" id="PTHR43201">
    <property type="entry name" value="ACYL-COA SYNTHETASE"/>
    <property type="match status" value="1"/>
</dbReference>
<dbReference type="AlphaFoldDB" id="A0A4Q6XXR5"/>
<dbReference type="PROSITE" id="PS00455">
    <property type="entry name" value="AMP_BINDING"/>
    <property type="match status" value="1"/>
</dbReference>
<keyword evidence="2" id="KW-0436">Ligase</keyword>
<evidence type="ECO:0000259" key="3">
    <source>
        <dbReference type="Pfam" id="PF00501"/>
    </source>
</evidence>
<protein>
    <submittedName>
        <fullName evidence="4">AMP-dependent synthetase</fullName>
    </submittedName>
</protein>
<dbReference type="InterPro" id="IPR042099">
    <property type="entry name" value="ANL_N_sf"/>
</dbReference>
<organism evidence="4 5">
    <name type="scientific">Sphingobacterium corticibacterium</name>
    <dbReference type="NCBI Taxonomy" id="2484746"/>
    <lineage>
        <taxon>Bacteria</taxon>
        <taxon>Pseudomonadati</taxon>
        <taxon>Bacteroidota</taxon>
        <taxon>Sphingobacteriia</taxon>
        <taxon>Sphingobacteriales</taxon>
        <taxon>Sphingobacteriaceae</taxon>
        <taxon>Sphingobacterium</taxon>
    </lineage>
</organism>
<dbReference type="SUPFAM" id="SSF56801">
    <property type="entry name" value="Acetyl-CoA synthetase-like"/>
    <property type="match status" value="1"/>
</dbReference>